<sequence>MELLDQGKGREKILVYKADSDEEDATPEEVILSVQGYLVKARMPPITRDTECVLLSPAQIFLHTEQYLRITGLGSPHFDKAAVTLLSVHQFFVNMLGKTAVHEWDVKREQGNLVLDFHNQYLTLREHASQESIIDIPKDIDPFGILAKHVGDEVFTTDGLVKCFERVKANNIPQKPQHKKCHSTAISIGQLVEIQTAFVAAPRGKGKYKMVCKARAVCILDKSIETRVQLALRSTSPMWKLKRNIGYDDDSEVEEARQDVKRMRVDEDCSQS</sequence>
<gene>
    <name evidence="1" type="ORF">FOMPIDRAFT_1135600</name>
</gene>
<dbReference type="Proteomes" id="UP000015241">
    <property type="component" value="Unassembled WGS sequence"/>
</dbReference>
<dbReference type="HOGENOM" id="CLU_093026_0_0_1"/>
<proteinExistence type="predicted"/>
<dbReference type="STRING" id="743788.S8DJK9"/>
<organism evidence="1 2">
    <name type="scientific">Fomitopsis schrenkii</name>
    <name type="common">Brown rot fungus</name>
    <dbReference type="NCBI Taxonomy" id="2126942"/>
    <lineage>
        <taxon>Eukaryota</taxon>
        <taxon>Fungi</taxon>
        <taxon>Dikarya</taxon>
        <taxon>Basidiomycota</taxon>
        <taxon>Agaricomycotina</taxon>
        <taxon>Agaricomycetes</taxon>
        <taxon>Polyporales</taxon>
        <taxon>Fomitopsis</taxon>
    </lineage>
</organism>
<dbReference type="AlphaFoldDB" id="S8DJK9"/>
<name>S8DJK9_FOMSC</name>
<evidence type="ECO:0000313" key="1">
    <source>
        <dbReference type="EMBL" id="EPS93736.1"/>
    </source>
</evidence>
<evidence type="ECO:0000313" key="2">
    <source>
        <dbReference type="Proteomes" id="UP000015241"/>
    </source>
</evidence>
<keyword evidence="2" id="KW-1185">Reference proteome</keyword>
<reference evidence="1 2" key="1">
    <citation type="journal article" date="2012" name="Science">
        <title>The Paleozoic origin of enzymatic lignin decomposition reconstructed from 31 fungal genomes.</title>
        <authorList>
            <person name="Floudas D."/>
            <person name="Binder M."/>
            <person name="Riley R."/>
            <person name="Barry K."/>
            <person name="Blanchette R.A."/>
            <person name="Henrissat B."/>
            <person name="Martinez A.T."/>
            <person name="Otillar R."/>
            <person name="Spatafora J.W."/>
            <person name="Yadav J.S."/>
            <person name="Aerts A."/>
            <person name="Benoit I."/>
            <person name="Boyd A."/>
            <person name="Carlson A."/>
            <person name="Copeland A."/>
            <person name="Coutinho P.M."/>
            <person name="de Vries R.P."/>
            <person name="Ferreira P."/>
            <person name="Findley K."/>
            <person name="Foster B."/>
            <person name="Gaskell J."/>
            <person name="Glotzer D."/>
            <person name="Gorecki P."/>
            <person name="Heitman J."/>
            <person name="Hesse C."/>
            <person name="Hori C."/>
            <person name="Igarashi K."/>
            <person name="Jurgens J.A."/>
            <person name="Kallen N."/>
            <person name="Kersten P."/>
            <person name="Kohler A."/>
            <person name="Kuees U."/>
            <person name="Kumar T.K.A."/>
            <person name="Kuo A."/>
            <person name="LaButti K."/>
            <person name="Larrondo L.F."/>
            <person name="Lindquist E."/>
            <person name="Ling A."/>
            <person name="Lombard V."/>
            <person name="Lucas S."/>
            <person name="Lundell T."/>
            <person name="Martin R."/>
            <person name="McLaughlin D.J."/>
            <person name="Morgenstern I."/>
            <person name="Morin E."/>
            <person name="Murat C."/>
            <person name="Nagy L.G."/>
            <person name="Nolan M."/>
            <person name="Ohm R.A."/>
            <person name="Patyshakuliyeva A."/>
            <person name="Rokas A."/>
            <person name="Ruiz-Duenas F.J."/>
            <person name="Sabat G."/>
            <person name="Salamov A."/>
            <person name="Samejima M."/>
            <person name="Schmutz J."/>
            <person name="Slot J.C."/>
            <person name="St John F."/>
            <person name="Stenlid J."/>
            <person name="Sun H."/>
            <person name="Sun S."/>
            <person name="Syed K."/>
            <person name="Tsang A."/>
            <person name="Wiebenga A."/>
            <person name="Young D."/>
            <person name="Pisabarro A."/>
            <person name="Eastwood D.C."/>
            <person name="Martin F."/>
            <person name="Cullen D."/>
            <person name="Grigoriev I.V."/>
            <person name="Hibbett D.S."/>
        </authorList>
    </citation>
    <scope>NUCLEOTIDE SEQUENCE</scope>
    <source>
        <strain evidence="2">FP-58527</strain>
    </source>
</reference>
<dbReference type="eggNOG" id="ENOG502SVAK">
    <property type="taxonomic scope" value="Eukaryota"/>
</dbReference>
<dbReference type="OrthoDB" id="3267069at2759"/>
<dbReference type="EMBL" id="KE504259">
    <property type="protein sequence ID" value="EPS93736.1"/>
    <property type="molecule type" value="Genomic_DNA"/>
</dbReference>
<dbReference type="InParanoid" id="S8DJK9"/>
<protein>
    <submittedName>
        <fullName evidence="1">Uncharacterized protein</fullName>
    </submittedName>
</protein>
<accession>S8DJK9</accession>